<dbReference type="Proteomes" id="UP001054945">
    <property type="component" value="Unassembled WGS sequence"/>
</dbReference>
<proteinExistence type="predicted"/>
<protein>
    <submittedName>
        <fullName evidence="2">Uncharacterized protein</fullName>
    </submittedName>
</protein>
<keyword evidence="3" id="KW-1185">Reference proteome</keyword>
<sequence>MVLMAAFALCFFWVCWSEETGMEMFGTSLKRVIENHLNKTGDSDSQIPSAHPNGLPQNELKDSLSAFYHLIHEDRFKLPASLPPPFLWKNRLAIHSEPVQQEPNRTPRFLSCK</sequence>
<dbReference type="AlphaFoldDB" id="A0AAV4QUX8"/>
<feature type="chain" id="PRO_5044011235" evidence="1">
    <location>
        <begin position="18"/>
        <end position="113"/>
    </location>
</feature>
<comment type="caution">
    <text evidence="2">The sequence shown here is derived from an EMBL/GenBank/DDBJ whole genome shotgun (WGS) entry which is preliminary data.</text>
</comment>
<name>A0AAV4QUX8_CAEEX</name>
<evidence type="ECO:0000313" key="3">
    <source>
        <dbReference type="Proteomes" id="UP001054945"/>
    </source>
</evidence>
<gene>
    <name evidence="2" type="ORF">CEXT_341761</name>
</gene>
<organism evidence="2 3">
    <name type="scientific">Caerostris extrusa</name>
    <name type="common">Bark spider</name>
    <name type="synonym">Caerostris bankana</name>
    <dbReference type="NCBI Taxonomy" id="172846"/>
    <lineage>
        <taxon>Eukaryota</taxon>
        <taxon>Metazoa</taxon>
        <taxon>Ecdysozoa</taxon>
        <taxon>Arthropoda</taxon>
        <taxon>Chelicerata</taxon>
        <taxon>Arachnida</taxon>
        <taxon>Araneae</taxon>
        <taxon>Araneomorphae</taxon>
        <taxon>Entelegynae</taxon>
        <taxon>Araneoidea</taxon>
        <taxon>Araneidae</taxon>
        <taxon>Caerostris</taxon>
    </lineage>
</organism>
<evidence type="ECO:0000313" key="2">
    <source>
        <dbReference type="EMBL" id="GIY11915.1"/>
    </source>
</evidence>
<dbReference type="EMBL" id="BPLR01006723">
    <property type="protein sequence ID" value="GIY11915.1"/>
    <property type="molecule type" value="Genomic_DNA"/>
</dbReference>
<accession>A0AAV4QUX8</accession>
<reference evidence="2 3" key="1">
    <citation type="submission" date="2021-06" db="EMBL/GenBank/DDBJ databases">
        <title>Caerostris extrusa draft genome.</title>
        <authorList>
            <person name="Kono N."/>
            <person name="Arakawa K."/>
        </authorList>
    </citation>
    <scope>NUCLEOTIDE SEQUENCE [LARGE SCALE GENOMIC DNA]</scope>
</reference>
<keyword evidence="1" id="KW-0732">Signal</keyword>
<feature type="signal peptide" evidence="1">
    <location>
        <begin position="1"/>
        <end position="17"/>
    </location>
</feature>
<evidence type="ECO:0000256" key="1">
    <source>
        <dbReference type="SAM" id="SignalP"/>
    </source>
</evidence>